<accession>A0A2N9HX67</accession>
<dbReference type="EMBL" id="OIVN01004252">
    <property type="protein sequence ID" value="SPD16304.1"/>
    <property type="molecule type" value="Genomic_DNA"/>
</dbReference>
<feature type="region of interest" description="Disordered" evidence="1">
    <location>
        <begin position="139"/>
        <end position="163"/>
    </location>
</feature>
<sequence length="163" mass="18083">MKANSANLQALVEERMPRPPEVVQPAAQPRQGEQTPTNATSSASQFERAFSNNSSRRPIPPIRGHFKPQVEEPWLGRRPAKQQRQEQQFSHNAALPRHANQFGEPRGANGVMMSIRMLGMIQEKLEVIMEVQGSGKGLITGTPIGKSKMDLHGNKEEQGIRGQ</sequence>
<proteinExistence type="predicted"/>
<feature type="region of interest" description="Disordered" evidence="1">
    <location>
        <begin position="1"/>
        <end position="106"/>
    </location>
</feature>
<evidence type="ECO:0000313" key="2">
    <source>
        <dbReference type="EMBL" id="SPD16304.1"/>
    </source>
</evidence>
<name>A0A2N9HX67_FAGSY</name>
<dbReference type="AlphaFoldDB" id="A0A2N9HX67"/>
<reference evidence="2" key="1">
    <citation type="submission" date="2018-02" db="EMBL/GenBank/DDBJ databases">
        <authorList>
            <person name="Cohen D.B."/>
            <person name="Kent A.D."/>
        </authorList>
    </citation>
    <scope>NUCLEOTIDE SEQUENCE</scope>
</reference>
<feature type="compositionally biased region" description="Polar residues" evidence="1">
    <location>
        <begin position="31"/>
        <end position="56"/>
    </location>
</feature>
<organism evidence="2">
    <name type="scientific">Fagus sylvatica</name>
    <name type="common">Beechnut</name>
    <dbReference type="NCBI Taxonomy" id="28930"/>
    <lineage>
        <taxon>Eukaryota</taxon>
        <taxon>Viridiplantae</taxon>
        <taxon>Streptophyta</taxon>
        <taxon>Embryophyta</taxon>
        <taxon>Tracheophyta</taxon>
        <taxon>Spermatophyta</taxon>
        <taxon>Magnoliopsida</taxon>
        <taxon>eudicotyledons</taxon>
        <taxon>Gunneridae</taxon>
        <taxon>Pentapetalae</taxon>
        <taxon>rosids</taxon>
        <taxon>fabids</taxon>
        <taxon>Fagales</taxon>
        <taxon>Fagaceae</taxon>
        <taxon>Fagus</taxon>
    </lineage>
</organism>
<gene>
    <name evidence="2" type="ORF">FSB_LOCUS44186</name>
</gene>
<evidence type="ECO:0000256" key="1">
    <source>
        <dbReference type="SAM" id="MobiDB-lite"/>
    </source>
</evidence>
<protein>
    <submittedName>
        <fullName evidence="2">Uncharacterized protein</fullName>
    </submittedName>
</protein>
<feature type="compositionally biased region" description="Basic and acidic residues" evidence="1">
    <location>
        <begin position="147"/>
        <end position="163"/>
    </location>
</feature>